<feature type="chain" id="PRO_5038429306" evidence="1">
    <location>
        <begin position="20"/>
        <end position="117"/>
    </location>
</feature>
<keyword evidence="1" id="KW-0732">Signal</keyword>
<evidence type="ECO:0000256" key="1">
    <source>
        <dbReference type="SAM" id="SignalP"/>
    </source>
</evidence>
<accession>A0A9D4D359</accession>
<dbReference type="AlphaFoldDB" id="A0A9D4D359"/>
<sequence length="117" mass="11567">MAFLSIVCVVPATTATTSGTTDVTSPILVVSVTLPICDHCSRLGHHGCDVRVPGPATTVATSGTTVVTSPISVVSITLPVPAITSATSGTTVVISVTGQDVVVEGLVVDALLPADAT</sequence>
<proteinExistence type="predicted"/>
<comment type="caution">
    <text evidence="2">The sequence shown here is derived from an EMBL/GenBank/DDBJ whole genome shotgun (WGS) entry which is preliminary data.</text>
</comment>
<feature type="signal peptide" evidence="1">
    <location>
        <begin position="1"/>
        <end position="19"/>
    </location>
</feature>
<evidence type="ECO:0000313" key="2">
    <source>
        <dbReference type="EMBL" id="KAH3738301.1"/>
    </source>
</evidence>
<dbReference type="EMBL" id="JAIWYP010000011">
    <property type="protein sequence ID" value="KAH3738301.1"/>
    <property type="molecule type" value="Genomic_DNA"/>
</dbReference>
<name>A0A9D4D359_DREPO</name>
<protein>
    <submittedName>
        <fullName evidence="2">Uncharacterized protein</fullName>
    </submittedName>
</protein>
<organism evidence="2 3">
    <name type="scientific">Dreissena polymorpha</name>
    <name type="common">Zebra mussel</name>
    <name type="synonym">Mytilus polymorpha</name>
    <dbReference type="NCBI Taxonomy" id="45954"/>
    <lineage>
        <taxon>Eukaryota</taxon>
        <taxon>Metazoa</taxon>
        <taxon>Spiralia</taxon>
        <taxon>Lophotrochozoa</taxon>
        <taxon>Mollusca</taxon>
        <taxon>Bivalvia</taxon>
        <taxon>Autobranchia</taxon>
        <taxon>Heteroconchia</taxon>
        <taxon>Euheterodonta</taxon>
        <taxon>Imparidentia</taxon>
        <taxon>Neoheterodontei</taxon>
        <taxon>Myida</taxon>
        <taxon>Dreissenoidea</taxon>
        <taxon>Dreissenidae</taxon>
        <taxon>Dreissena</taxon>
    </lineage>
</organism>
<keyword evidence="3" id="KW-1185">Reference proteome</keyword>
<reference evidence="2" key="2">
    <citation type="submission" date="2020-11" db="EMBL/GenBank/DDBJ databases">
        <authorList>
            <person name="McCartney M.A."/>
            <person name="Auch B."/>
            <person name="Kono T."/>
            <person name="Mallez S."/>
            <person name="Becker A."/>
            <person name="Gohl D.M."/>
            <person name="Silverstein K.A.T."/>
            <person name="Koren S."/>
            <person name="Bechman K.B."/>
            <person name="Herman A."/>
            <person name="Abrahante J.E."/>
            <person name="Garbe J."/>
        </authorList>
    </citation>
    <scope>NUCLEOTIDE SEQUENCE</scope>
    <source>
        <strain evidence="2">Duluth1</strain>
        <tissue evidence="2">Whole animal</tissue>
    </source>
</reference>
<reference evidence="2" key="1">
    <citation type="journal article" date="2019" name="bioRxiv">
        <title>The Genome of the Zebra Mussel, Dreissena polymorpha: A Resource for Invasive Species Research.</title>
        <authorList>
            <person name="McCartney M.A."/>
            <person name="Auch B."/>
            <person name="Kono T."/>
            <person name="Mallez S."/>
            <person name="Zhang Y."/>
            <person name="Obille A."/>
            <person name="Becker A."/>
            <person name="Abrahante J.E."/>
            <person name="Garbe J."/>
            <person name="Badalamenti J.P."/>
            <person name="Herman A."/>
            <person name="Mangelson H."/>
            <person name="Liachko I."/>
            <person name="Sullivan S."/>
            <person name="Sone E.D."/>
            <person name="Koren S."/>
            <person name="Silverstein K.A.T."/>
            <person name="Beckman K.B."/>
            <person name="Gohl D.M."/>
        </authorList>
    </citation>
    <scope>NUCLEOTIDE SEQUENCE</scope>
    <source>
        <strain evidence="2">Duluth1</strain>
        <tissue evidence="2">Whole animal</tissue>
    </source>
</reference>
<gene>
    <name evidence="2" type="ORF">DPMN_044934</name>
</gene>
<dbReference type="Proteomes" id="UP000828390">
    <property type="component" value="Unassembled WGS sequence"/>
</dbReference>
<evidence type="ECO:0000313" key="3">
    <source>
        <dbReference type="Proteomes" id="UP000828390"/>
    </source>
</evidence>